<sequence length="433" mass="49071">MYPPQLQLKLVQVFFRHGERTPHDNRVQNASSKLATLGREWAFNRSAKAPKTLFEGTASKFVPIDDEIDKPLLPSGRKDICCAYGELTDNGRATTTDLGRELRKLYVEQLGFMPPMLNDVRMIYLRSTQYQRTFVSLQHVFQGLYPPEVAKRSLQDMFVFVEDPKHESLLPPEDYSERFAVLLRQFSRRAAIKWNNSPEMKQINAKWGPWMPESVPIGVDSQPVKLHDIHDTISAVAATSEPEHFLPRELLDPGLRSIMEKICAEEEFAGYAHNKEFRSLGVGRMLQEALQRMYGAKRQALQTTRQIPSGPRMFLSACHDSAIAGVLASLGAMNDPDWHWPPYAAHIWIELFCKVEGHAMLGKMHTAEPQSWYVRLKYQGKPVVLPCGAGKGNHLPGHQDICTLDAFKRAIEEFAPADWHALDPSGSQLSKKL</sequence>
<accession>A0A9W4RN28</accession>
<evidence type="ECO:0008006" key="5">
    <source>
        <dbReference type="Google" id="ProtNLM"/>
    </source>
</evidence>
<dbReference type="PANTHER" id="PTHR11567:SF110">
    <property type="entry name" value="2-PHOSPHOXYLOSE PHOSPHATASE 1"/>
    <property type="match status" value="1"/>
</dbReference>
<name>A0A9W4RN28_9PEZI</name>
<evidence type="ECO:0000313" key="3">
    <source>
        <dbReference type="EMBL" id="CAI0644211.1"/>
    </source>
</evidence>
<dbReference type="EMBL" id="CAMGZC010000151">
    <property type="protein sequence ID" value="CAI0644211.1"/>
    <property type="molecule type" value="Genomic_DNA"/>
</dbReference>
<dbReference type="InterPro" id="IPR000560">
    <property type="entry name" value="His_Pase_clade-2"/>
</dbReference>
<dbReference type="InterPro" id="IPR029033">
    <property type="entry name" value="His_PPase_superfam"/>
</dbReference>
<evidence type="ECO:0000313" key="4">
    <source>
        <dbReference type="Proteomes" id="UP001152533"/>
    </source>
</evidence>
<evidence type="ECO:0000256" key="2">
    <source>
        <dbReference type="ARBA" id="ARBA00022801"/>
    </source>
</evidence>
<organism evidence="3 4">
    <name type="scientific">Colletotrichum noveboracense</name>
    <dbReference type="NCBI Taxonomy" id="2664923"/>
    <lineage>
        <taxon>Eukaryota</taxon>
        <taxon>Fungi</taxon>
        <taxon>Dikarya</taxon>
        <taxon>Ascomycota</taxon>
        <taxon>Pezizomycotina</taxon>
        <taxon>Sordariomycetes</taxon>
        <taxon>Hypocreomycetidae</taxon>
        <taxon>Glomerellales</taxon>
        <taxon>Glomerellaceae</taxon>
        <taxon>Colletotrichum</taxon>
        <taxon>Colletotrichum gloeosporioides species complex</taxon>
    </lineage>
</organism>
<reference evidence="3" key="1">
    <citation type="submission" date="2022-08" db="EMBL/GenBank/DDBJ databases">
        <authorList>
            <person name="Giroux E."/>
            <person name="Giroux E."/>
        </authorList>
    </citation>
    <scope>NUCLEOTIDE SEQUENCE</scope>
    <source>
        <strain evidence="3">H1091258</strain>
    </source>
</reference>
<evidence type="ECO:0000256" key="1">
    <source>
        <dbReference type="ARBA" id="ARBA00005375"/>
    </source>
</evidence>
<dbReference type="PANTHER" id="PTHR11567">
    <property type="entry name" value="ACID PHOSPHATASE-RELATED"/>
    <property type="match status" value="1"/>
</dbReference>
<dbReference type="GO" id="GO:0016791">
    <property type="term" value="F:phosphatase activity"/>
    <property type="evidence" value="ECO:0007669"/>
    <property type="project" value="TreeGrafter"/>
</dbReference>
<dbReference type="Proteomes" id="UP001152533">
    <property type="component" value="Unassembled WGS sequence"/>
</dbReference>
<protein>
    <recommendedName>
        <fullName evidence="5">Acid phosphatase</fullName>
    </recommendedName>
</protein>
<dbReference type="Pfam" id="PF00328">
    <property type="entry name" value="His_Phos_2"/>
    <property type="match status" value="1"/>
</dbReference>
<keyword evidence="2" id="KW-0378">Hydrolase</keyword>
<dbReference type="CDD" id="cd07061">
    <property type="entry name" value="HP_HAP_like"/>
    <property type="match status" value="1"/>
</dbReference>
<dbReference type="SUPFAM" id="SSF53254">
    <property type="entry name" value="Phosphoglycerate mutase-like"/>
    <property type="match status" value="1"/>
</dbReference>
<dbReference type="Gene3D" id="3.40.50.1240">
    <property type="entry name" value="Phosphoglycerate mutase-like"/>
    <property type="match status" value="1"/>
</dbReference>
<proteinExistence type="inferred from homology"/>
<gene>
    <name evidence="3" type="ORF">CGXH109_LOCUS33309</name>
</gene>
<comment type="caution">
    <text evidence="3">The sequence shown here is derived from an EMBL/GenBank/DDBJ whole genome shotgun (WGS) entry which is preliminary data.</text>
</comment>
<keyword evidence="4" id="KW-1185">Reference proteome</keyword>
<dbReference type="AlphaFoldDB" id="A0A9W4RN28"/>
<dbReference type="InterPro" id="IPR050645">
    <property type="entry name" value="Histidine_acid_phosphatase"/>
</dbReference>
<comment type="similarity">
    <text evidence="1">Belongs to the histidine acid phosphatase family.</text>
</comment>